<feature type="region of interest" description="Disordered" evidence="1">
    <location>
        <begin position="731"/>
        <end position="750"/>
    </location>
</feature>
<accession>A0AAW1P1F2</accession>
<dbReference type="InterPro" id="IPR013935">
    <property type="entry name" value="Trs120_TRAPPC9"/>
</dbReference>
<dbReference type="GO" id="GO:0005802">
    <property type="term" value="C:trans-Golgi network"/>
    <property type="evidence" value="ECO:0007669"/>
    <property type="project" value="TreeGrafter"/>
</dbReference>
<dbReference type="InterPro" id="IPR058563">
    <property type="entry name" value="Trs120_TRAPPC9_N"/>
</dbReference>
<feature type="domain" description="Trs120/TRAPPC9 N-terminal" evidence="2">
    <location>
        <begin position="213"/>
        <end position="278"/>
    </location>
</feature>
<gene>
    <name evidence="3" type="ORF">WJX73_000202</name>
</gene>
<proteinExistence type="predicted"/>
<organism evidence="3 4">
    <name type="scientific">Symbiochloris irregularis</name>
    <dbReference type="NCBI Taxonomy" id="706552"/>
    <lineage>
        <taxon>Eukaryota</taxon>
        <taxon>Viridiplantae</taxon>
        <taxon>Chlorophyta</taxon>
        <taxon>core chlorophytes</taxon>
        <taxon>Trebouxiophyceae</taxon>
        <taxon>Trebouxiales</taxon>
        <taxon>Trebouxiaceae</taxon>
        <taxon>Symbiochloris</taxon>
    </lineage>
</organism>
<feature type="region of interest" description="Disordered" evidence="1">
    <location>
        <begin position="872"/>
        <end position="891"/>
    </location>
</feature>
<protein>
    <recommendedName>
        <fullName evidence="2">Trs120/TRAPPC9 N-terminal domain-containing protein</fullName>
    </recommendedName>
</protein>
<feature type="region of interest" description="Disordered" evidence="1">
    <location>
        <begin position="292"/>
        <end position="321"/>
    </location>
</feature>
<evidence type="ECO:0000313" key="4">
    <source>
        <dbReference type="Proteomes" id="UP001465755"/>
    </source>
</evidence>
<feature type="region of interest" description="Disordered" evidence="1">
    <location>
        <begin position="958"/>
        <end position="1004"/>
    </location>
</feature>
<feature type="compositionally biased region" description="Gly residues" evidence="1">
    <location>
        <begin position="801"/>
        <end position="814"/>
    </location>
</feature>
<feature type="region of interest" description="Disordered" evidence="1">
    <location>
        <begin position="766"/>
        <end position="822"/>
    </location>
</feature>
<feature type="compositionally biased region" description="Low complexity" evidence="1">
    <location>
        <begin position="777"/>
        <end position="800"/>
    </location>
</feature>
<evidence type="ECO:0000256" key="1">
    <source>
        <dbReference type="SAM" id="MobiDB-lite"/>
    </source>
</evidence>
<comment type="caution">
    <text evidence="3">The sequence shown here is derived from an EMBL/GenBank/DDBJ whole genome shotgun (WGS) entry which is preliminary data.</text>
</comment>
<feature type="region of interest" description="Disordered" evidence="1">
    <location>
        <begin position="1034"/>
        <end position="1057"/>
    </location>
</feature>
<reference evidence="3 4" key="1">
    <citation type="journal article" date="2024" name="Nat. Commun.">
        <title>Phylogenomics reveals the evolutionary origins of lichenization in chlorophyte algae.</title>
        <authorList>
            <person name="Puginier C."/>
            <person name="Libourel C."/>
            <person name="Otte J."/>
            <person name="Skaloud P."/>
            <person name="Haon M."/>
            <person name="Grisel S."/>
            <person name="Petersen M."/>
            <person name="Berrin J.G."/>
            <person name="Delaux P.M."/>
            <person name="Dal Grande F."/>
            <person name="Keller J."/>
        </authorList>
    </citation>
    <scope>NUCLEOTIDE SEQUENCE [LARGE SCALE GENOMIC DNA]</scope>
    <source>
        <strain evidence="3 4">SAG 2036</strain>
    </source>
</reference>
<dbReference type="PANTHER" id="PTHR21512:SF5">
    <property type="entry name" value="TRAFFICKING PROTEIN PARTICLE COMPLEX SUBUNIT 9"/>
    <property type="match status" value="1"/>
</dbReference>
<dbReference type="PANTHER" id="PTHR21512">
    <property type="entry name" value="TRAFFICKING PROTEIN PARTICLE COMPLEX SUBUNIT 9"/>
    <property type="match status" value="1"/>
</dbReference>
<dbReference type="Pfam" id="PF08626">
    <property type="entry name" value="TRAPPC9-Trs120"/>
    <property type="match status" value="2"/>
</dbReference>
<dbReference type="Proteomes" id="UP001465755">
    <property type="component" value="Unassembled WGS sequence"/>
</dbReference>
<name>A0AAW1P1F2_9CHLO</name>
<sequence length="1386" mass="149410">MFSASELHVAVIPIGKVPQEVLLPYYTLITRHRQVELQVLRSFYKEQGKSPFRYLPWKTGSMHFRFLPADMAMQPSLLKDLHFYRKILGIIGICHCPANSNLPQAYAKFEAACRQFPDAFVLRCFAFEPSDEQVGMSTADMPNLMMFPPTLSGLHQLESHAEVVMLDFAAGLLAELEKWMSTASTAMVSMASYADSEAFIGPTSVVEEVHKRLISDEEQTKRRRYGRLRKAMGDVALLAGSPVDADEHYSTAVEMSRPALDFVWAAAALEGRAHSQVMEACVSTGAVRRAISDAGGTPRAPQGDSQDGAAPQQSKTSRGSPFGGAAFWTALRTALMLERDVRALYVDAKITLRRKGGLTMQVEQDLKMARFLVGWGGAGVRSEVSSIVSNMVESVSSSPHALTHDRLLTLTEAAQVLGSVGASRKRALHMWQAIDSARDLKSWLDQSTLQTARKALEPAEDPQGVPEGEEELLRRRKPLGGGVPRHWGFVRTACIEGILTLSTNTRSFADMWDAAARLLSDHYRELPAERQLDLCRYLEHAATHMSAEDKARLFLGPPPLLCLLQAAPPPAHLAPVTMTLHLPASTLETAKSSSPFIYNPFADKDKGGVEEAVVWSAGERINVDLEIWNPTAINFSGERHISRMVLEVAYSPADGQAEPSLMGTDRKIAVWRPSVVSVNMPPQTGPSKVTLGGTPLVKGIYTLVGCKLSWAGVTWLQSWAPRKPRLPWLGQPSARSLHSPDPLPPPTVRLKVVDPLPSLEVRLDTPSTSATLSEADGSPQLSLSSRSSGGATKGGDAAAGSGSGSGSQQQGGSGTPAPYKSASAEVLKPPPLAQVVALKGQILHWQLYCVNRGMLPVGLAVLTAEAGSVKERKRDGAGTVPETPSASRAHAALPPMGPGAYPLECSVRDSALTEALPLQPRERAVVPVIVHAAQVASYITEDEANIDFKLEYMRGTTPAAQDSTAKGESKSDSENNDSSGPSTSSSPRKGEAQQQQQQPGSNLGRRIVVPAHLRLRPSLQVSNIAFCEHQEPIPALPPEQVGDEPSPQQQSHLAAGTGGGVRRVCVLEANVINRTDLAMQVWVGERQQNAEAAWEAIRRHPRPWDRAPPDAEEGPLDARCKLVSGRQHTRVALPVRTSLAESVLSQAMLSRQQRSKGKAPVNRDDVIRQACGELLCRHLALFWRREDLHDPDSQMEGGCLPLSTHAVSLGLTPPAMSLLAPWEIQASLVGCMQPPTGESGPAAAVPRRLRGPGDTGDDGTQQLGAVWGLEVLIGQPLKLQLQVRSQANVDAIVNFSLVGQTYSEVESDAASSDSNVALTGATAGVQLRVAAKSQASHSCAVLFLDEGLYRLHTHPVTATAVQQKSALSVPGQSMDVCSNPLYILVR</sequence>
<dbReference type="EMBL" id="JALJOQ010000067">
    <property type="protein sequence ID" value="KAK9802768.1"/>
    <property type="molecule type" value="Genomic_DNA"/>
</dbReference>
<keyword evidence="4" id="KW-1185">Reference proteome</keyword>
<feature type="domain" description="Trs120/TRAPPC9 N-terminal" evidence="2">
    <location>
        <begin position="4"/>
        <end position="186"/>
    </location>
</feature>
<feature type="compositionally biased region" description="Low complexity" evidence="1">
    <location>
        <begin position="976"/>
        <end position="998"/>
    </location>
</feature>
<evidence type="ECO:0000313" key="3">
    <source>
        <dbReference type="EMBL" id="KAK9802768.1"/>
    </source>
</evidence>
<evidence type="ECO:0000259" key="2">
    <source>
        <dbReference type="Pfam" id="PF08626"/>
    </source>
</evidence>